<evidence type="ECO:0000256" key="1">
    <source>
        <dbReference type="SAM" id="MobiDB-lite"/>
    </source>
</evidence>
<feature type="compositionally biased region" description="Pro residues" evidence="1">
    <location>
        <begin position="617"/>
        <end position="628"/>
    </location>
</feature>
<feature type="region of interest" description="Disordered" evidence="1">
    <location>
        <begin position="545"/>
        <end position="628"/>
    </location>
</feature>
<organism evidence="2 3">
    <name type="scientific">Phanerochaete sordida</name>
    <dbReference type="NCBI Taxonomy" id="48140"/>
    <lineage>
        <taxon>Eukaryota</taxon>
        <taxon>Fungi</taxon>
        <taxon>Dikarya</taxon>
        <taxon>Basidiomycota</taxon>
        <taxon>Agaricomycotina</taxon>
        <taxon>Agaricomycetes</taxon>
        <taxon>Polyporales</taxon>
        <taxon>Phanerochaetaceae</taxon>
        <taxon>Phanerochaete</taxon>
    </lineage>
</organism>
<proteinExistence type="predicted"/>
<feature type="compositionally biased region" description="Basic residues" evidence="1">
    <location>
        <begin position="503"/>
        <end position="514"/>
    </location>
</feature>
<feature type="compositionally biased region" description="Pro residues" evidence="1">
    <location>
        <begin position="547"/>
        <end position="556"/>
    </location>
</feature>
<dbReference type="EMBL" id="BPQB01000003">
    <property type="protein sequence ID" value="GJE85854.1"/>
    <property type="molecule type" value="Genomic_DNA"/>
</dbReference>
<dbReference type="OrthoDB" id="5338195at2759"/>
<dbReference type="AlphaFoldDB" id="A0A9P3L8U4"/>
<feature type="compositionally biased region" description="Low complexity" evidence="1">
    <location>
        <begin position="476"/>
        <end position="495"/>
    </location>
</feature>
<feature type="compositionally biased region" description="Pro residues" evidence="1">
    <location>
        <begin position="356"/>
        <end position="365"/>
    </location>
</feature>
<comment type="caution">
    <text evidence="2">The sequence shown here is derived from an EMBL/GenBank/DDBJ whole genome shotgun (WGS) entry which is preliminary data.</text>
</comment>
<gene>
    <name evidence="2" type="ORF">PsYK624_019330</name>
</gene>
<feature type="compositionally biased region" description="Low complexity" evidence="1">
    <location>
        <begin position="557"/>
        <end position="595"/>
    </location>
</feature>
<sequence length="628" mass="68912">MARIVDLPVGQHPGWELQDKALNIDGSDFLPIAESLVLLQSLKQSRDRWLTCAFPRLPKGRGSKQVAQNVPLHEYKAHDKFELSVGPSIFPETALFEVVYTTDAHTSSATPSGFASPELINLVSAAEASNPELKLLLDKIRTKPAYDADYKRLGELLQSMFPEHLGPNATSQSSTTRQQKWDLVIEFREKPTDRWIFPRGLVQLGRAYDTARGKRFDVMISTMLPYTQEQVGLDLKTLDQQNLANMASDDDDVKPSPVTFHWKGVTSQMYDLLTQWSLQPDNWEHFKSSNRMYLPHQLPEGELLGIIRTALAPTWTLKSIKPANADSARAKRRGGRRKAVVEKAARPATALDPAPFTWPPVPPPLNIVQVQPGRSSTLPAETATLAPAEPRQPSPSAPPSSRRKPSAPPLPRESLPPSQPRPQRLDEAMELKQTPAPSGSVGLPVVDRQPHSPRPTFPASSVALEANEPGPPSTRVSVSNASNASSPEGSPAPSADDGSDHPNKRRKIPPKPKFSHPFPSCKTCGRTNVQLLHAGQFCRMCIDIHRPQPPPPPPARPQYHSSPSYQSHYSSSSSPHPYPPAHSSQSYGSYSHNSYAHGHYSPANGSQPLTFNFYVPPGAPPPPPPPPP</sequence>
<name>A0A9P3L8U4_9APHY</name>
<feature type="region of interest" description="Disordered" evidence="1">
    <location>
        <begin position="325"/>
        <end position="522"/>
    </location>
</feature>
<protein>
    <submittedName>
        <fullName evidence="2">Uncharacterized protein</fullName>
    </submittedName>
</protein>
<evidence type="ECO:0000313" key="3">
    <source>
        <dbReference type="Proteomes" id="UP000703269"/>
    </source>
</evidence>
<evidence type="ECO:0000313" key="2">
    <source>
        <dbReference type="EMBL" id="GJE85854.1"/>
    </source>
</evidence>
<reference evidence="2 3" key="1">
    <citation type="submission" date="2021-08" db="EMBL/GenBank/DDBJ databases">
        <title>Draft Genome Sequence of Phanerochaete sordida strain YK-624.</title>
        <authorList>
            <person name="Mori T."/>
            <person name="Dohra H."/>
            <person name="Suzuki T."/>
            <person name="Kawagishi H."/>
            <person name="Hirai H."/>
        </authorList>
    </citation>
    <scope>NUCLEOTIDE SEQUENCE [LARGE SCALE GENOMIC DNA]</scope>
    <source>
        <strain evidence="2 3">YK-624</strain>
    </source>
</reference>
<accession>A0A9P3L8U4</accession>
<feature type="compositionally biased region" description="Low complexity" evidence="1">
    <location>
        <begin position="377"/>
        <end position="389"/>
    </location>
</feature>
<keyword evidence="3" id="KW-1185">Reference proteome</keyword>
<dbReference type="Proteomes" id="UP000703269">
    <property type="component" value="Unassembled WGS sequence"/>
</dbReference>